<dbReference type="RefSeq" id="WP_203890291.1">
    <property type="nucleotide sequence ID" value="NZ_BOOH01000017.1"/>
</dbReference>
<proteinExistence type="predicted"/>
<comment type="caution">
    <text evidence="1">The sequence shown here is derived from an EMBL/GenBank/DDBJ whole genome shotgun (WGS) entry which is preliminary data.</text>
</comment>
<dbReference type="Proteomes" id="UP000616724">
    <property type="component" value="Unassembled WGS sequence"/>
</dbReference>
<evidence type="ECO:0000313" key="2">
    <source>
        <dbReference type="Proteomes" id="UP000616724"/>
    </source>
</evidence>
<evidence type="ECO:0000313" key="1">
    <source>
        <dbReference type="EMBL" id="GIH75620.1"/>
    </source>
</evidence>
<gene>
    <name evidence="1" type="ORF">Plo01_20490</name>
</gene>
<dbReference type="AlphaFoldDB" id="A0A8J3W4M2"/>
<reference evidence="1 2" key="1">
    <citation type="submission" date="2021-01" db="EMBL/GenBank/DDBJ databases">
        <title>Whole genome shotgun sequence of Planobispora longispora NBRC 13918.</title>
        <authorList>
            <person name="Komaki H."/>
            <person name="Tamura T."/>
        </authorList>
    </citation>
    <scope>NUCLEOTIDE SEQUENCE [LARGE SCALE GENOMIC DNA]</scope>
    <source>
        <strain evidence="1 2">NBRC 13918</strain>
    </source>
</reference>
<accession>A0A8J3W4M2</accession>
<sequence length="124" mass="14063">MPENSGSTPDDGEDIAEFTIRRPFNEQRLLKSSDFDEAIKRDLQLPDVDTILKDLQREYGIRIGLSPNLIRKLEAIKESACEDSPDLRFGCYSTDVCIICDTNDYCPTCDTMDWCVGSHDTHLV</sequence>
<dbReference type="EMBL" id="BOOH01000017">
    <property type="protein sequence ID" value="GIH75620.1"/>
    <property type="molecule type" value="Genomic_DNA"/>
</dbReference>
<keyword evidence="2" id="KW-1185">Reference proteome</keyword>
<name>A0A8J3W4M2_9ACTN</name>
<dbReference type="NCBIfam" id="NF037957">
    <property type="entry name" value="freyrasin_like"/>
    <property type="match status" value="1"/>
</dbReference>
<organism evidence="1 2">
    <name type="scientific">Planobispora longispora</name>
    <dbReference type="NCBI Taxonomy" id="28887"/>
    <lineage>
        <taxon>Bacteria</taxon>
        <taxon>Bacillati</taxon>
        <taxon>Actinomycetota</taxon>
        <taxon>Actinomycetes</taxon>
        <taxon>Streptosporangiales</taxon>
        <taxon>Streptosporangiaceae</taxon>
        <taxon>Planobispora</taxon>
    </lineage>
</organism>
<protein>
    <submittedName>
        <fullName evidence="1">Uncharacterized protein</fullName>
    </submittedName>
</protein>